<evidence type="ECO:0000313" key="1">
    <source>
        <dbReference type="EMBL" id="NHN24799.1"/>
    </source>
</evidence>
<dbReference type="InterPro" id="IPR012657">
    <property type="entry name" value="23S_rRNA-intervening_sequence"/>
</dbReference>
<dbReference type="Pfam" id="PF05635">
    <property type="entry name" value="23S_rRNA_IVP"/>
    <property type="match status" value="1"/>
</dbReference>
<dbReference type="PIRSF" id="PIRSF035652">
    <property type="entry name" value="CHP02436"/>
    <property type="match status" value="1"/>
</dbReference>
<sequence length="120" mass="13941">MIKFEEKYKNNLILLKSFDFAKKVVIYCEILESKRKFVIANQLLKSGTSIGANIKEAQNSESKADFIHKLKIAMKEAEETEFWLFLCNDLENYPNCENLLQDIFEILKITNKIIATSKSK</sequence>
<reference evidence="1 2" key="3">
    <citation type="submission" date="2020-02" db="EMBL/GenBank/DDBJ databases">
        <title>Flavobacterium profundi sp. nov., isolated from a deep-sea seamount.</title>
        <authorList>
            <person name="Zhang D.-C."/>
        </authorList>
    </citation>
    <scope>NUCLEOTIDE SEQUENCE [LARGE SCALE GENOMIC DNA]</scope>
    <source>
        <strain evidence="1 2">EC11</strain>
    </source>
</reference>
<dbReference type="NCBIfam" id="TIGR02436">
    <property type="entry name" value="four helix bundle protein"/>
    <property type="match status" value="1"/>
</dbReference>
<name>A0ABX0IPS8_9FLAO</name>
<dbReference type="InterPro" id="IPR036583">
    <property type="entry name" value="23S_rRNA_IVS_sf"/>
</dbReference>
<reference evidence="1 2" key="2">
    <citation type="submission" date="2019-05" db="EMBL/GenBank/DDBJ databases">
        <authorList>
            <person name="Lianzixin W."/>
        </authorList>
    </citation>
    <scope>NUCLEOTIDE SEQUENCE [LARGE SCALE GENOMIC DNA]</scope>
    <source>
        <strain evidence="1 2">EC11</strain>
    </source>
</reference>
<dbReference type="Gene3D" id="1.20.1440.60">
    <property type="entry name" value="23S rRNA-intervening sequence"/>
    <property type="match status" value="1"/>
</dbReference>
<organism evidence="1 2">
    <name type="scientific">Flavobacterium jejuense</name>
    <dbReference type="NCBI Taxonomy" id="1544455"/>
    <lineage>
        <taxon>Bacteria</taxon>
        <taxon>Pseudomonadati</taxon>
        <taxon>Bacteroidota</taxon>
        <taxon>Flavobacteriia</taxon>
        <taxon>Flavobacteriales</taxon>
        <taxon>Flavobacteriaceae</taxon>
        <taxon>Flavobacterium</taxon>
    </lineage>
</organism>
<dbReference type="SUPFAM" id="SSF158446">
    <property type="entry name" value="IVS-encoded protein-like"/>
    <property type="match status" value="1"/>
</dbReference>
<reference evidence="2" key="1">
    <citation type="submission" date="2019-05" db="EMBL/GenBank/DDBJ databases">
        <title>Flavobacterium profundi sp. nov., isolated from a deep-sea seamount.</title>
        <authorList>
            <person name="Zhang D.-C."/>
        </authorList>
    </citation>
    <scope>NUCLEOTIDE SEQUENCE [LARGE SCALE GENOMIC DNA]</scope>
    <source>
        <strain evidence="2">EC11</strain>
    </source>
</reference>
<dbReference type="Proteomes" id="UP000817854">
    <property type="component" value="Unassembled WGS sequence"/>
</dbReference>
<keyword evidence="2" id="KW-1185">Reference proteome</keyword>
<dbReference type="PANTHER" id="PTHR38471">
    <property type="entry name" value="FOUR HELIX BUNDLE PROTEIN"/>
    <property type="match status" value="1"/>
</dbReference>
<gene>
    <name evidence="1" type="ORF">FIA58_003835</name>
</gene>
<dbReference type="PANTHER" id="PTHR38471:SF2">
    <property type="entry name" value="FOUR HELIX BUNDLE PROTEIN"/>
    <property type="match status" value="1"/>
</dbReference>
<proteinExistence type="predicted"/>
<protein>
    <submittedName>
        <fullName evidence="1">Four helix bundle protein</fullName>
    </submittedName>
</protein>
<comment type="caution">
    <text evidence="1">The sequence shown here is derived from an EMBL/GenBank/DDBJ whole genome shotgun (WGS) entry which is preliminary data.</text>
</comment>
<dbReference type="RefSeq" id="WP_140960250.1">
    <property type="nucleotide sequence ID" value="NZ_VEVQ02000002.1"/>
</dbReference>
<evidence type="ECO:0000313" key="2">
    <source>
        <dbReference type="Proteomes" id="UP000817854"/>
    </source>
</evidence>
<dbReference type="EMBL" id="VEVQ02000002">
    <property type="protein sequence ID" value="NHN24799.1"/>
    <property type="molecule type" value="Genomic_DNA"/>
</dbReference>
<accession>A0ABX0IPS8</accession>